<gene>
    <name evidence="2" type="ORF">FYJ65_00135</name>
</gene>
<feature type="region of interest" description="Disordered" evidence="1">
    <location>
        <begin position="39"/>
        <end position="60"/>
    </location>
</feature>
<feature type="compositionally biased region" description="Basic and acidic residues" evidence="1">
    <location>
        <begin position="42"/>
        <end position="56"/>
    </location>
</feature>
<evidence type="ECO:0000313" key="3">
    <source>
        <dbReference type="Proteomes" id="UP000469424"/>
    </source>
</evidence>
<dbReference type="RefSeq" id="WP_154553325.1">
    <property type="nucleotide sequence ID" value="NZ_VUNA01000001.1"/>
</dbReference>
<proteinExistence type="predicted"/>
<dbReference type="EMBL" id="VUNA01000001">
    <property type="protein sequence ID" value="MST69761.1"/>
    <property type="molecule type" value="Genomic_DNA"/>
</dbReference>
<dbReference type="AlphaFoldDB" id="A0A6N7XJI5"/>
<sequence length="121" mass="12769">MSKMSELSQVLDDLISCGEKMIQTANAIKGCFQADEVPAATPEKKAAPKKKEEAAPKAEIPTYSKEDVRALLAAKANEAGGQFKAQVKALVKKYGNGGSLTDIPADSYPALVKEVEGLTDA</sequence>
<evidence type="ECO:0008006" key="4">
    <source>
        <dbReference type="Google" id="ProtNLM"/>
    </source>
</evidence>
<reference evidence="2 3" key="1">
    <citation type="submission" date="2019-08" db="EMBL/GenBank/DDBJ databases">
        <title>In-depth cultivation of the pig gut microbiome towards novel bacterial diversity and tailored functional studies.</title>
        <authorList>
            <person name="Wylensek D."/>
            <person name="Hitch T.C.A."/>
            <person name="Clavel T."/>
        </authorList>
    </citation>
    <scope>NUCLEOTIDE SEQUENCE [LARGE SCALE GENOMIC DNA]</scope>
    <source>
        <strain evidence="2 3">WCA-MUC-591-APC-4B</strain>
    </source>
</reference>
<evidence type="ECO:0000256" key="1">
    <source>
        <dbReference type="SAM" id="MobiDB-lite"/>
    </source>
</evidence>
<comment type="caution">
    <text evidence="2">The sequence shown here is derived from an EMBL/GenBank/DDBJ whole genome shotgun (WGS) entry which is preliminary data.</text>
</comment>
<organism evidence="2 3">
    <name type="scientific">Mogibacterium kristiansenii</name>
    <dbReference type="NCBI Taxonomy" id="2606708"/>
    <lineage>
        <taxon>Bacteria</taxon>
        <taxon>Bacillati</taxon>
        <taxon>Bacillota</taxon>
        <taxon>Clostridia</taxon>
        <taxon>Peptostreptococcales</taxon>
        <taxon>Anaerovoracaceae</taxon>
        <taxon>Mogibacterium</taxon>
    </lineage>
</organism>
<protein>
    <recommendedName>
        <fullName evidence="4">rRNA biogenesis protein rrp5</fullName>
    </recommendedName>
</protein>
<evidence type="ECO:0000313" key="2">
    <source>
        <dbReference type="EMBL" id="MST69761.1"/>
    </source>
</evidence>
<name>A0A6N7XJI5_9FIRM</name>
<keyword evidence="3" id="KW-1185">Reference proteome</keyword>
<accession>A0A6N7XJI5</accession>
<dbReference type="Proteomes" id="UP000469424">
    <property type="component" value="Unassembled WGS sequence"/>
</dbReference>